<accession>A0A9X6L8T7</accession>
<gene>
    <name evidence="2" type="ORF">BK741_32230</name>
</gene>
<reference evidence="2 3" key="1">
    <citation type="submission" date="2016-10" db="EMBL/GenBank/DDBJ databases">
        <title>Comparative genomics of Bacillus thuringiensis reveals a path to pathogens against multiple invertebrate hosts.</title>
        <authorList>
            <person name="Zheng J."/>
            <person name="Gao Q."/>
            <person name="Liu H."/>
            <person name="Peng D."/>
            <person name="Ruan L."/>
            <person name="Sun M."/>
        </authorList>
    </citation>
    <scope>NUCLEOTIDE SEQUENCE [LARGE SCALE GENOMIC DNA]</scope>
    <source>
        <strain evidence="2">BGSC 4BW1</strain>
    </source>
</reference>
<evidence type="ECO:0000259" key="1">
    <source>
        <dbReference type="Pfam" id="PF13157"/>
    </source>
</evidence>
<dbReference type="Pfam" id="PF13157">
    <property type="entry name" value="Enas"/>
    <property type="match status" value="1"/>
</dbReference>
<organism evidence="2 3">
    <name type="scientific">Bacillus thuringiensis serovar iberica</name>
    <dbReference type="NCBI Taxonomy" id="180866"/>
    <lineage>
        <taxon>Bacteria</taxon>
        <taxon>Bacillati</taxon>
        <taxon>Bacillota</taxon>
        <taxon>Bacilli</taxon>
        <taxon>Bacillales</taxon>
        <taxon>Bacillaceae</taxon>
        <taxon>Bacillus</taxon>
        <taxon>Bacillus cereus group</taxon>
    </lineage>
</organism>
<dbReference type="Proteomes" id="UP000195120">
    <property type="component" value="Unassembled WGS sequence"/>
</dbReference>
<evidence type="ECO:0000313" key="3">
    <source>
        <dbReference type="Proteomes" id="UP000195120"/>
    </source>
</evidence>
<protein>
    <recommendedName>
        <fullName evidence="1">Endospore appendages core domain-containing protein</fullName>
    </recommendedName>
</protein>
<sequence>MSRSESCLNNCCPESEIIQEEICGNFSYNEIPAGFFVLFAVAAADTSYISGTFEVFNSASSAGNATVNITGIPNTNMIVQPGVSGTRTVTRPTQFTITVPPNTSGTYCLTLYKRISA</sequence>
<evidence type="ECO:0000313" key="2">
    <source>
        <dbReference type="EMBL" id="OUB40122.1"/>
    </source>
</evidence>
<dbReference type="AlphaFoldDB" id="A0A9X6L8T7"/>
<proteinExistence type="predicted"/>
<dbReference type="RefSeq" id="WP_086402186.1">
    <property type="nucleotide sequence ID" value="NZ_MOOP01000162.1"/>
</dbReference>
<dbReference type="EMBL" id="MOOP01000162">
    <property type="protein sequence ID" value="OUB40122.1"/>
    <property type="molecule type" value="Genomic_DNA"/>
</dbReference>
<dbReference type="InterPro" id="IPR025055">
    <property type="entry name" value="Ena_core"/>
</dbReference>
<feature type="domain" description="Endospore appendages core" evidence="1">
    <location>
        <begin position="10"/>
        <end position="112"/>
    </location>
</feature>
<name>A0A9X6L8T7_BACTU</name>
<comment type="caution">
    <text evidence="2">The sequence shown here is derived from an EMBL/GenBank/DDBJ whole genome shotgun (WGS) entry which is preliminary data.</text>
</comment>